<reference evidence="1 2" key="1">
    <citation type="submission" date="2023-01" db="EMBL/GenBank/DDBJ databases">
        <authorList>
            <person name="Whitehead M."/>
        </authorList>
    </citation>
    <scope>NUCLEOTIDE SEQUENCE [LARGE SCALE GENOMIC DNA]</scope>
</reference>
<name>A0AAV0WNL7_9HEMI</name>
<dbReference type="Proteomes" id="UP001160148">
    <property type="component" value="Unassembled WGS sequence"/>
</dbReference>
<evidence type="ECO:0000313" key="1">
    <source>
        <dbReference type="EMBL" id="CAI6357475.1"/>
    </source>
</evidence>
<accession>A0AAV0WNL7</accession>
<dbReference type="PANTHER" id="PTHR45913">
    <property type="entry name" value="EPM2A-INTERACTING PROTEIN 1"/>
    <property type="match status" value="1"/>
</dbReference>
<keyword evidence="2" id="KW-1185">Reference proteome</keyword>
<protein>
    <submittedName>
        <fullName evidence="1">Uncharacterized protein</fullName>
    </submittedName>
</protein>
<dbReference type="PANTHER" id="PTHR45913:SF5">
    <property type="entry name" value="GENERAL TRANSCRIPTION FACTOR II-I REPEAT DOMAIN-CONTAINING PROTEIN 2A-LIKE PROTEIN"/>
    <property type="match status" value="1"/>
</dbReference>
<sequence length="167" mass="20181">MDTVISTISYIRKNGLAHRQFQQFLEEIEAEYVDVIYFTEFRWLSRGAALKRFFFTLREEINIFMNEKEKNVPQLSDKKWIIHLAFLTYIARFLNESNVKLQGKEKLLPDMYSDIKSFTVKLKLSYKHIEKKLDHFVCCKKEMETFQQCNWEEVKVKFMSIIEKLQN</sequence>
<dbReference type="EMBL" id="CARXXK010000002">
    <property type="protein sequence ID" value="CAI6357475.1"/>
    <property type="molecule type" value="Genomic_DNA"/>
</dbReference>
<evidence type="ECO:0000313" key="2">
    <source>
        <dbReference type="Proteomes" id="UP001160148"/>
    </source>
</evidence>
<proteinExistence type="predicted"/>
<organism evidence="1 2">
    <name type="scientific">Macrosiphum euphorbiae</name>
    <name type="common">potato aphid</name>
    <dbReference type="NCBI Taxonomy" id="13131"/>
    <lineage>
        <taxon>Eukaryota</taxon>
        <taxon>Metazoa</taxon>
        <taxon>Ecdysozoa</taxon>
        <taxon>Arthropoda</taxon>
        <taxon>Hexapoda</taxon>
        <taxon>Insecta</taxon>
        <taxon>Pterygota</taxon>
        <taxon>Neoptera</taxon>
        <taxon>Paraneoptera</taxon>
        <taxon>Hemiptera</taxon>
        <taxon>Sternorrhyncha</taxon>
        <taxon>Aphidomorpha</taxon>
        <taxon>Aphidoidea</taxon>
        <taxon>Aphididae</taxon>
        <taxon>Macrosiphini</taxon>
        <taxon>Macrosiphum</taxon>
    </lineage>
</organism>
<dbReference type="AlphaFoldDB" id="A0AAV0WNL7"/>
<comment type="caution">
    <text evidence="1">The sequence shown here is derived from an EMBL/GenBank/DDBJ whole genome shotgun (WGS) entry which is preliminary data.</text>
</comment>
<gene>
    <name evidence="1" type="ORF">MEUPH1_LOCUS13099</name>
</gene>